<comment type="caution">
    <text evidence="4">The sequence shown here is derived from an EMBL/GenBank/DDBJ whole genome shotgun (WGS) entry which is preliminary data.</text>
</comment>
<dbReference type="RefSeq" id="WP_088151863.1">
    <property type="nucleotide sequence ID" value="NZ_NHON01000025.1"/>
</dbReference>
<dbReference type="CDD" id="cd00165">
    <property type="entry name" value="S4"/>
    <property type="match status" value="1"/>
</dbReference>
<keyword evidence="5" id="KW-1185">Reference proteome</keyword>
<dbReference type="GO" id="GO:0003723">
    <property type="term" value="F:RNA binding"/>
    <property type="evidence" value="ECO:0007669"/>
    <property type="project" value="UniProtKB-KW"/>
</dbReference>
<feature type="region of interest" description="Disordered" evidence="2">
    <location>
        <begin position="82"/>
        <end position="126"/>
    </location>
</feature>
<dbReference type="AlphaFoldDB" id="A0A211ZMH3"/>
<dbReference type="Gene3D" id="3.10.290.10">
    <property type="entry name" value="RNA-binding S4 domain"/>
    <property type="match status" value="1"/>
</dbReference>
<evidence type="ECO:0000259" key="3">
    <source>
        <dbReference type="SMART" id="SM00363"/>
    </source>
</evidence>
<evidence type="ECO:0000256" key="2">
    <source>
        <dbReference type="SAM" id="MobiDB-lite"/>
    </source>
</evidence>
<evidence type="ECO:0000256" key="1">
    <source>
        <dbReference type="PROSITE-ProRule" id="PRU00182"/>
    </source>
</evidence>
<reference evidence="5" key="1">
    <citation type="submission" date="2017-05" db="EMBL/GenBank/DDBJ databases">
        <authorList>
            <person name="Macchi M."/>
            <person name="Festa S."/>
            <person name="Coppotelli B.M."/>
            <person name="Morelli I.S."/>
        </authorList>
    </citation>
    <scope>NUCLEOTIDE SEQUENCE [LARGE SCALE GENOMIC DNA]</scope>
    <source>
        <strain evidence="5">I</strain>
    </source>
</reference>
<dbReference type="STRING" id="1122125.GCA_000423185_00953"/>
<evidence type="ECO:0000313" key="4">
    <source>
        <dbReference type="EMBL" id="OWJ66364.1"/>
    </source>
</evidence>
<dbReference type="OrthoDB" id="9797176at2"/>
<evidence type="ECO:0000313" key="5">
    <source>
        <dbReference type="Proteomes" id="UP000196655"/>
    </source>
</evidence>
<gene>
    <name evidence="4" type="ORF">BWR60_15170</name>
</gene>
<proteinExistence type="predicted"/>
<dbReference type="SMART" id="SM00363">
    <property type="entry name" value="S4"/>
    <property type="match status" value="1"/>
</dbReference>
<keyword evidence="1" id="KW-0694">RNA-binding</keyword>
<protein>
    <recommendedName>
        <fullName evidence="3">RNA-binding S4 domain-containing protein</fullName>
    </recommendedName>
</protein>
<organism evidence="4 5">
    <name type="scientific">Inquilinus limosus</name>
    <dbReference type="NCBI Taxonomy" id="171674"/>
    <lineage>
        <taxon>Bacteria</taxon>
        <taxon>Pseudomonadati</taxon>
        <taxon>Pseudomonadota</taxon>
        <taxon>Alphaproteobacteria</taxon>
        <taxon>Rhodospirillales</taxon>
        <taxon>Rhodospirillaceae</taxon>
        <taxon>Inquilinus</taxon>
    </lineage>
</organism>
<dbReference type="InterPro" id="IPR036986">
    <property type="entry name" value="S4_RNA-bd_sf"/>
</dbReference>
<dbReference type="Pfam" id="PF01479">
    <property type="entry name" value="S4"/>
    <property type="match status" value="1"/>
</dbReference>
<dbReference type="InterPro" id="IPR002942">
    <property type="entry name" value="S4_RNA-bd"/>
</dbReference>
<accession>A0A211ZMH3</accession>
<dbReference type="EMBL" id="NHON01000025">
    <property type="protein sequence ID" value="OWJ66364.1"/>
    <property type="molecule type" value="Genomic_DNA"/>
</dbReference>
<name>A0A211ZMH3_9PROT</name>
<sequence length="126" mass="13828">MAERGAEREETERPRLDKWLWQARFFKTRSLAAKVCAAGGIRIDGVPTQKAHAAIRPGMVLTFVQGRHIRVIEIVALGERRGPASEAQGLYRDLQPPTPEAALPPSGGPRPTGRDRRSLPPKGNSD</sequence>
<feature type="domain" description="RNA-binding S4" evidence="3">
    <location>
        <begin position="14"/>
        <end position="70"/>
    </location>
</feature>
<dbReference type="Proteomes" id="UP000196655">
    <property type="component" value="Unassembled WGS sequence"/>
</dbReference>
<dbReference type="SUPFAM" id="SSF55174">
    <property type="entry name" value="Alpha-L RNA-binding motif"/>
    <property type="match status" value="1"/>
</dbReference>
<dbReference type="PROSITE" id="PS50889">
    <property type="entry name" value="S4"/>
    <property type="match status" value="1"/>
</dbReference>